<dbReference type="PANTHER" id="PTHR12824">
    <property type="entry name" value="GROUP XII SECRETORY PHOSPHOLIPASE A2 FAMILY MEMBER"/>
    <property type="match status" value="1"/>
</dbReference>
<organism evidence="3 4">
    <name type="scientific">Ranatra chinensis</name>
    <dbReference type="NCBI Taxonomy" id="642074"/>
    <lineage>
        <taxon>Eukaryota</taxon>
        <taxon>Metazoa</taxon>
        <taxon>Ecdysozoa</taxon>
        <taxon>Arthropoda</taxon>
        <taxon>Hexapoda</taxon>
        <taxon>Insecta</taxon>
        <taxon>Pterygota</taxon>
        <taxon>Neoptera</taxon>
        <taxon>Paraneoptera</taxon>
        <taxon>Hemiptera</taxon>
        <taxon>Heteroptera</taxon>
        <taxon>Panheteroptera</taxon>
        <taxon>Nepomorpha</taxon>
        <taxon>Nepidae</taxon>
        <taxon>Ranatrinae</taxon>
        <taxon>Ranatra</taxon>
    </lineage>
</organism>
<comment type="caution">
    <text evidence="3">The sequence shown here is derived from an EMBL/GenBank/DDBJ whole genome shotgun (WGS) entry which is preliminary data.</text>
</comment>
<protein>
    <recommendedName>
        <fullName evidence="5">Group XIIA secretory phospholipase A2</fullName>
    </recommendedName>
</protein>
<keyword evidence="4" id="KW-1185">Reference proteome</keyword>
<dbReference type="Gene3D" id="1.20.90.10">
    <property type="entry name" value="Phospholipase A2 domain"/>
    <property type="match status" value="1"/>
</dbReference>
<dbReference type="AlphaFoldDB" id="A0ABD0Y897"/>
<reference evidence="3 4" key="1">
    <citation type="submission" date="2024-07" db="EMBL/GenBank/DDBJ databases">
        <title>Chromosome-level genome assembly of the water stick insect Ranatra chinensis (Heteroptera: Nepidae).</title>
        <authorList>
            <person name="Liu X."/>
        </authorList>
    </citation>
    <scope>NUCLEOTIDE SEQUENCE [LARGE SCALE GENOMIC DNA]</scope>
    <source>
        <strain evidence="3">Cailab_2021Rc</strain>
        <tissue evidence="3">Muscle</tissue>
    </source>
</reference>
<dbReference type="Proteomes" id="UP001558652">
    <property type="component" value="Unassembled WGS sequence"/>
</dbReference>
<dbReference type="PANTHER" id="PTHR12824:SF8">
    <property type="entry name" value="GXIVSPLA2, ISOFORM A"/>
    <property type="match status" value="1"/>
</dbReference>
<accession>A0ABD0Y897</accession>
<dbReference type="InterPro" id="IPR033113">
    <property type="entry name" value="PLA2_histidine"/>
</dbReference>
<dbReference type="GO" id="GO:0005576">
    <property type="term" value="C:extracellular region"/>
    <property type="evidence" value="ECO:0007669"/>
    <property type="project" value="UniProtKB-SubCell"/>
</dbReference>
<dbReference type="SUPFAM" id="SSF48619">
    <property type="entry name" value="Phospholipase A2, PLA2"/>
    <property type="match status" value="1"/>
</dbReference>
<evidence type="ECO:0000313" key="3">
    <source>
        <dbReference type="EMBL" id="KAL1123467.1"/>
    </source>
</evidence>
<gene>
    <name evidence="3" type="ORF">AAG570_002547</name>
</gene>
<comment type="subcellular location">
    <subcellularLocation>
        <location evidence="1">Secreted</location>
    </subcellularLocation>
</comment>
<evidence type="ECO:0000313" key="4">
    <source>
        <dbReference type="Proteomes" id="UP001558652"/>
    </source>
</evidence>
<dbReference type="Pfam" id="PF06951">
    <property type="entry name" value="PLA2G12"/>
    <property type="match status" value="1"/>
</dbReference>
<evidence type="ECO:0000256" key="1">
    <source>
        <dbReference type="ARBA" id="ARBA00004613"/>
    </source>
</evidence>
<evidence type="ECO:0000256" key="2">
    <source>
        <dbReference type="ARBA" id="ARBA00022525"/>
    </source>
</evidence>
<evidence type="ECO:0008006" key="5">
    <source>
        <dbReference type="Google" id="ProtNLM"/>
    </source>
</evidence>
<dbReference type="EMBL" id="JBFDAA010000012">
    <property type="protein sequence ID" value="KAL1123467.1"/>
    <property type="molecule type" value="Genomic_DNA"/>
</dbReference>
<dbReference type="PROSITE" id="PS00118">
    <property type="entry name" value="PA2_HIS"/>
    <property type="match status" value="1"/>
</dbReference>
<name>A0ABD0Y897_9HEMI</name>
<keyword evidence="2" id="KW-0964">Secreted</keyword>
<dbReference type="InterPro" id="IPR010711">
    <property type="entry name" value="PLA2G12"/>
</dbReference>
<sequence length="196" mass="21869">MEVPKMKILIYALTFAAYAWSGYGSTVLGTLKDAVLSAENVFGDLLGKVNDVFHAIKNVKDTIDVTVEEECSWSCPDGVKAKQNKYYKATGNGCGPEGLQVDTNHMPSVEMTKCCNEHDICYGTCNKLKDVCDFEFRRCLYKICESMKKEDVMLTGCKAAAKLLHSTAANLGCKFYRDAQQEACFCAIPKRKYYEL</sequence>
<dbReference type="InterPro" id="IPR036444">
    <property type="entry name" value="PLipase_A2_dom_sf"/>
</dbReference>
<proteinExistence type="predicted"/>